<reference evidence="13 14" key="1">
    <citation type="submission" date="2024-05" db="EMBL/GenBank/DDBJ databases">
        <title>Genome sequencing and assembly of Indian major carp, Cirrhinus mrigala (Hamilton, 1822).</title>
        <authorList>
            <person name="Mohindra V."/>
            <person name="Chowdhury L.M."/>
            <person name="Lal K."/>
            <person name="Jena J.K."/>
        </authorList>
    </citation>
    <scope>NUCLEOTIDE SEQUENCE [LARGE SCALE GENOMIC DNA]</scope>
    <source>
        <strain evidence="13">CM1030</strain>
        <tissue evidence="13">Blood</tissue>
    </source>
</reference>
<comment type="subcellular location">
    <subcellularLocation>
        <location evidence="2">Cell junction</location>
        <location evidence="2">Adherens junction</location>
    </subcellularLocation>
    <subcellularLocation>
        <location evidence="1">Cell membrane</location>
        <topology evidence="1">Single-pass type I membrane protein</topology>
    </subcellularLocation>
</comment>
<keyword evidence="6" id="KW-0677">Repeat</keyword>
<keyword evidence="9" id="KW-0472">Membrane</keyword>
<evidence type="ECO:0000256" key="1">
    <source>
        <dbReference type="ARBA" id="ARBA00004251"/>
    </source>
</evidence>
<dbReference type="InterPro" id="IPR036179">
    <property type="entry name" value="Ig-like_dom_sf"/>
</dbReference>
<dbReference type="SUPFAM" id="SSF48726">
    <property type="entry name" value="Immunoglobulin"/>
    <property type="match status" value="1"/>
</dbReference>
<dbReference type="PANTHER" id="PTHR23277">
    <property type="entry name" value="NECTIN-RELATED"/>
    <property type="match status" value="1"/>
</dbReference>
<gene>
    <name evidence="13" type="ORF">M9458_037084</name>
</gene>
<feature type="non-terminal residue" evidence="13">
    <location>
        <position position="90"/>
    </location>
</feature>
<evidence type="ECO:0000256" key="10">
    <source>
        <dbReference type="ARBA" id="ARBA00023157"/>
    </source>
</evidence>
<keyword evidence="7" id="KW-0130">Cell adhesion</keyword>
<keyword evidence="4" id="KW-1003">Cell membrane</keyword>
<dbReference type="Proteomes" id="UP001529510">
    <property type="component" value="Unassembled WGS sequence"/>
</dbReference>
<dbReference type="Gene3D" id="2.60.40.10">
    <property type="entry name" value="Immunoglobulins"/>
    <property type="match status" value="1"/>
</dbReference>
<dbReference type="InterPro" id="IPR051427">
    <property type="entry name" value="Nectin/Nectin-like"/>
</dbReference>
<evidence type="ECO:0000259" key="12">
    <source>
        <dbReference type="Pfam" id="PF08205"/>
    </source>
</evidence>
<evidence type="ECO:0000313" key="13">
    <source>
        <dbReference type="EMBL" id="KAL0168862.1"/>
    </source>
</evidence>
<evidence type="ECO:0000256" key="5">
    <source>
        <dbReference type="ARBA" id="ARBA00022729"/>
    </source>
</evidence>
<evidence type="ECO:0000256" key="4">
    <source>
        <dbReference type="ARBA" id="ARBA00022475"/>
    </source>
</evidence>
<keyword evidence="10" id="KW-1015">Disulfide bond</keyword>
<protein>
    <recommendedName>
        <fullName evidence="12">CD80-like immunoglobulin C2-set domain-containing protein</fullName>
    </recommendedName>
</protein>
<proteinExistence type="inferred from homology"/>
<evidence type="ECO:0000256" key="6">
    <source>
        <dbReference type="ARBA" id="ARBA00022737"/>
    </source>
</evidence>
<dbReference type="EMBL" id="JAMKFB020000018">
    <property type="protein sequence ID" value="KAL0168862.1"/>
    <property type="molecule type" value="Genomic_DNA"/>
</dbReference>
<evidence type="ECO:0000256" key="7">
    <source>
        <dbReference type="ARBA" id="ARBA00022889"/>
    </source>
</evidence>
<feature type="domain" description="CD80-like immunoglobulin C2-set" evidence="12">
    <location>
        <begin position="9"/>
        <end position="87"/>
    </location>
</feature>
<keyword evidence="14" id="KW-1185">Reference proteome</keyword>
<evidence type="ECO:0000256" key="9">
    <source>
        <dbReference type="ARBA" id="ARBA00023136"/>
    </source>
</evidence>
<evidence type="ECO:0000256" key="11">
    <source>
        <dbReference type="ARBA" id="ARBA00023180"/>
    </source>
</evidence>
<keyword evidence="8" id="KW-0965">Cell junction</keyword>
<comment type="similarity">
    <text evidence="3">Belongs to the nectin family.</text>
</comment>
<dbReference type="AlphaFoldDB" id="A0ABD0P4E7"/>
<evidence type="ECO:0000256" key="8">
    <source>
        <dbReference type="ARBA" id="ARBA00022949"/>
    </source>
</evidence>
<evidence type="ECO:0000313" key="14">
    <source>
        <dbReference type="Proteomes" id="UP001529510"/>
    </source>
</evidence>
<comment type="caution">
    <text evidence="13">The sequence shown here is derived from an EMBL/GenBank/DDBJ whole genome shotgun (WGS) entry which is preliminary data.</text>
</comment>
<accession>A0ABD0P4E7</accession>
<dbReference type="InterPro" id="IPR013162">
    <property type="entry name" value="CD80_C2-set"/>
</dbReference>
<dbReference type="GO" id="GO:0005912">
    <property type="term" value="C:adherens junction"/>
    <property type="evidence" value="ECO:0007669"/>
    <property type="project" value="UniProtKB-SubCell"/>
</dbReference>
<organism evidence="13 14">
    <name type="scientific">Cirrhinus mrigala</name>
    <name type="common">Mrigala</name>
    <dbReference type="NCBI Taxonomy" id="683832"/>
    <lineage>
        <taxon>Eukaryota</taxon>
        <taxon>Metazoa</taxon>
        <taxon>Chordata</taxon>
        <taxon>Craniata</taxon>
        <taxon>Vertebrata</taxon>
        <taxon>Euteleostomi</taxon>
        <taxon>Actinopterygii</taxon>
        <taxon>Neopterygii</taxon>
        <taxon>Teleostei</taxon>
        <taxon>Ostariophysi</taxon>
        <taxon>Cypriniformes</taxon>
        <taxon>Cyprinidae</taxon>
        <taxon>Labeoninae</taxon>
        <taxon>Labeonini</taxon>
        <taxon>Cirrhinus</taxon>
    </lineage>
</organism>
<evidence type="ECO:0000256" key="2">
    <source>
        <dbReference type="ARBA" id="ARBA00004536"/>
    </source>
</evidence>
<dbReference type="InterPro" id="IPR013783">
    <property type="entry name" value="Ig-like_fold"/>
</dbReference>
<dbReference type="Pfam" id="PF08205">
    <property type="entry name" value="C2-set_2"/>
    <property type="match status" value="1"/>
</dbReference>
<dbReference type="PANTHER" id="PTHR23277:SF69">
    <property type="entry name" value="NECTIN-1"/>
    <property type="match status" value="1"/>
</dbReference>
<dbReference type="GO" id="GO:0005886">
    <property type="term" value="C:plasma membrane"/>
    <property type="evidence" value="ECO:0007669"/>
    <property type="project" value="UniProtKB-SubCell"/>
</dbReference>
<name>A0ABD0P4E7_CIRMR</name>
<feature type="non-terminal residue" evidence="13">
    <location>
        <position position="1"/>
    </location>
</feature>
<sequence length="90" mass="10114">TKMTLTSPTIVARTPKRKMPVATCMSANGKPPSVIKWDTTLKGEATFQETRNPNGTVTVRSNYIVLPSRETHRQKLTCIVTYRAERFTDS</sequence>
<dbReference type="GO" id="GO:0007155">
    <property type="term" value="P:cell adhesion"/>
    <property type="evidence" value="ECO:0007669"/>
    <property type="project" value="UniProtKB-KW"/>
</dbReference>
<keyword evidence="11" id="KW-0325">Glycoprotein</keyword>
<keyword evidence="5" id="KW-0732">Signal</keyword>
<evidence type="ECO:0000256" key="3">
    <source>
        <dbReference type="ARBA" id="ARBA00007810"/>
    </source>
</evidence>